<reference evidence="1 2" key="1">
    <citation type="submission" date="2024-05" db="EMBL/GenBank/DDBJ databases">
        <title>Genome sequencing and assembly of Indian major carp, Cirrhinus mrigala (Hamilton, 1822).</title>
        <authorList>
            <person name="Mohindra V."/>
            <person name="Chowdhury L.M."/>
            <person name="Lal K."/>
            <person name="Jena J.K."/>
        </authorList>
    </citation>
    <scope>NUCLEOTIDE SEQUENCE [LARGE SCALE GENOMIC DNA]</scope>
    <source>
        <strain evidence="1">CM1030</strain>
        <tissue evidence="1">Blood</tissue>
    </source>
</reference>
<sequence length="129" mass="14474">LTDCRLQGLVLRRQLQSLSELLSPGLQESYAESCDSLTESQDPIAAAQEIQIALREGLPENLLPEGFLDTLVTCLTQFAHNRAQDSVQLARSGVFWVNMGLLQIQVWAPQTIFDPAVKRAYKLRYAQEE</sequence>
<evidence type="ECO:0000313" key="2">
    <source>
        <dbReference type="Proteomes" id="UP001529510"/>
    </source>
</evidence>
<organism evidence="1 2">
    <name type="scientific">Cirrhinus mrigala</name>
    <name type="common">Mrigala</name>
    <dbReference type="NCBI Taxonomy" id="683832"/>
    <lineage>
        <taxon>Eukaryota</taxon>
        <taxon>Metazoa</taxon>
        <taxon>Chordata</taxon>
        <taxon>Craniata</taxon>
        <taxon>Vertebrata</taxon>
        <taxon>Euteleostomi</taxon>
        <taxon>Actinopterygii</taxon>
        <taxon>Neopterygii</taxon>
        <taxon>Teleostei</taxon>
        <taxon>Ostariophysi</taxon>
        <taxon>Cypriniformes</taxon>
        <taxon>Cyprinidae</taxon>
        <taxon>Labeoninae</taxon>
        <taxon>Labeonini</taxon>
        <taxon>Cirrhinus</taxon>
    </lineage>
</organism>
<protein>
    <submittedName>
        <fullName evidence="1">Uncharacterized protein</fullName>
    </submittedName>
</protein>
<dbReference type="AlphaFoldDB" id="A0ABD0NST2"/>
<keyword evidence="2" id="KW-1185">Reference proteome</keyword>
<feature type="non-terminal residue" evidence="1">
    <location>
        <position position="1"/>
    </location>
</feature>
<feature type="non-terminal residue" evidence="1">
    <location>
        <position position="129"/>
    </location>
</feature>
<gene>
    <name evidence="1" type="ORF">M9458_040225</name>
</gene>
<comment type="caution">
    <text evidence="1">The sequence shown here is derived from an EMBL/GenBank/DDBJ whole genome shotgun (WGS) entry which is preliminary data.</text>
</comment>
<accession>A0ABD0NST2</accession>
<dbReference type="EMBL" id="JAMKFB020000020">
    <property type="protein sequence ID" value="KAL0164472.1"/>
    <property type="molecule type" value="Genomic_DNA"/>
</dbReference>
<proteinExistence type="predicted"/>
<evidence type="ECO:0000313" key="1">
    <source>
        <dbReference type="EMBL" id="KAL0164472.1"/>
    </source>
</evidence>
<dbReference type="Proteomes" id="UP001529510">
    <property type="component" value="Unassembled WGS sequence"/>
</dbReference>
<name>A0ABD0NST2_CIRMR</name>